<evidence type="ECO:0000313" key="17">
    <source>
        <dbReference type="EMBL" id="KKK90576.1"/>
    </source>
</evidence>
<dbReference type="GO" id="GO:0008821">
    <property type="term" value="F:crossover junction DNA endonuclease activity"/>
    <property type="evidence" value="ECO:0007669"/>
    <property type="project" value="UniProtKB-EC"/>
</dbReference>
<dbReference type="SUPFAM" id="SSF103084">
    <property type="entry name" value="Holliday junction resolvase RusA"/>
    <property type="match status" value="1"/>
</dbReference>
<evidence type="ECO:0000256" key="15">
    <source>
        <dbReference type="ARBA" id="ARBA00030920"/>
    </source>
</evidence>
<evidence type="ECO:0000256" key="2">
    <source>
        <dbReference type="ARBA" id="ARBA00008865"/>
    </source>
</evidence>
<evidence type="ECO:0000256" key="5">
    <source>
        <dbReference type="ARBA" id="ARBA00022722"/>
    </source>
</evidence>
<evidence type="ECO:0000256" key="16">
    <source>
        <dbReference type="ARBA" id="ARBA00031953"/>
    </source>
</evidence>
<dbReference type="EMBL" id="LAZR01049039">
    <property type="protein sequence ID" value="KKK90576.1"/>
    <property type="molecule type" value="Genomic_DNA"/>
</dbReference>
<sequence>MTTSSYSYRKTGKTNAERHCRLTLPFPPSVNHYWVPNGRGGRRISNKGRVYRADVEAVVFDELRGWEAMTGPLRVTVTATMPDRRKRDVDNLFKAPLDALEHCRVFEDDNQVYRLLIERVAVEKPGHIVVEITQDP</sequence>
<keyword evidence="12" id="KW-0234">DNA repair</keyword>
<dbReference type="Gene3D" id="3.30.1330.70">
    <property type="entry name" value="Holliday junction resolvase RusA"/>
    <property type="match status" value="1"/>
</dbReference>
<dbReference type="GO" id="GO:0000287">
    <property type="term" value="F:magnesium ion binding"/>
    <property type="evidence" value="ECO:0007669"/>
    <property type="project" value="InterPro"/>
</dbReference>
<evidence type="ECO:0000256" key="11">
    <source>
        <dbReference type="ARBA" id="ARBA00023172"/>
    </source>
</evidence>
<dbReference type="EC" id="3.1.21.10" evidence="14"/>
<evidence type="ECO:0000256" key="6">
    <source>
        <dbReference type="ARBA" id="ARBA00022723"/>
    </source>
</evidence>
<gene>
    <name evidence="17" type="ORF">LCGC14_2721640</name>
</gene>
<dbReference type="Pfam" id="PF05866">
    <property type="entry name" value="RusA"/>
    <property type="match status" value="1"/>
</dbReference>
<dbReference type="GO" id="GO:0006281">
    <property type="term" value="P:DNA repair"/>
    <property type="evidence" value="ECO:0007669"/>
    <property type="project" value="UniProtKB-KW"/>
</dbReference>
<comment type="cofactor">
    <cofactor evidence="1">
        <name>Mg(2+)</name>
        <dbReference type="ChEBI" id="CHEBI:18420"/>
    </cofactor>
</comment>
<dbReference type="InterPro" id="IPR036614">
    <property type="entry name" value="RusA-like_sf"/>
</dbReference>
<comment type="caution">
    <text evidence="17">The sequence shown here is derived from an EMBL/GenBank/DDBJ whole genome shotgun (WGS) entry which is preliminary data.</text>
</comment>
<evidence type="ECO:0000256" key="8">
    <source>
        <dbReference type="ARBA" id="ARBA00022763"/>
    </source>
</evidence>
<name>A0A0F9C1N8_9ZZZZ</name>
<dbReference type="AlphaFoldDB" id="A0A0F9C1N8"/>
<dbReference type="PIRSF" id="PIRSF001007">
    <property type="entry name" value="RusA"/>
    <property type="match status" value="1"/>
</dbReference>
<evidence type="ECO:0000256" key="14">
    <source>
        <dbReference type="ARBA" id="ARBA00029488"/>
    </source>
</evidence>
<evidence type="ECO:0000256" key="13">
    <source>
        <dbReference type="ARBA" id="ARBA00029354"/>
    </source>
</evidence>
<dbReference type="InterPro" id="IPR008822">
    <property type="entry name" value="Endonuclease_RusA-like"/>
</dbReference>
<dbReference type="InterPro" id="IPR016281">
    <property type="entry name" value="Endonuclease_RusA"/>
</dbReference>
<keyword evidence="7" id="KW-0255">Endonuclease</keyword>
<evidence type="ECO:0000256" key="3">
    <source>
        <dbReference type="ARBA" id="ARBA00011738"/>
    </source>
</evidence>
<evidence type="ECO:0000256" key="7">
    <source>
        <dbReference type="ARBA" id="ARBA00022759"/>
    </source>
</evidence>
<comment type="subunit">
    <text evidence="3">Homodimer.</text>
</comment>
<keyword evidence="6" id="KW-0479">Metal-binding</keyword>
<dbReference type="GO" id="GO:0006310">
    <property type="term" value="P:DNA recombination"/>
    <property type="evidence" value="ECO:0007669"/>
    <property type="project" value="UniProtKB-KW"/>
</dbReference>
<evidence type="ECO:0000256" key="1">
    <source>
        <dbReference type="ARBA" id="ARBA00001946"/>
    </source>
</evidence>
<evidence type="ECO:0000256" key="10">
    <source>
        <dbReference type="ARBA" id="ARBA00022842"/>
    </source>
</evidence>
<comment type="catalytic activity">
    <reaction evidence="13">
        <text>Endonucleolytic cleavage at a junction such as a reciprocal single-stranded crossover between two homologous DNA duplexes (Holliday junction).</text>
        <dbReference type="EC" id="3.1.21.10"/>
    </reaction>
</comment>
<proteinExistence type="inferred from homology"/>
<accession>A0A0F9C1N8</accession>
<protein>
    <recommendedName>
        <fullName evidence="4">Crossover junction endodeoxyribonuclease RusA</fullName>
        <ecNumber evidence="14">3.1.21.10</ecNumber>
    </recommendedName>
    <alternativeName>
        <fullName evidence="15">Holliday junction nuclease RusA</fullName>
    </alternativeName>
    <alternativeName>
        <fullName evidence="16">Holliday junction resolvase</fullName>
    </alternativeName>
</protein>
<organism evidence="17">
    <name type="scientific">marine sediment metagenome</name>
    <dbReference type="NCBI Taxonomy" id="412755"/>
    <lineage>
        <taxon>unclassified sequences</taxon>
        <taxon>metagenomes</taxon>
        <taxon>ecological metagenomes</taxon>
    </lineage>
</organism>
<evidence type="ECO:0000256" key="4">
    <source>
        <dbReference type="ARBA" id="ARBA00014885"/>
    </source>
</evidence>
<keyword evidence="10" id="KW-0460">Magnesium</keyword>
<comment type="similarity">
    <text evidence="2">Belongs to the RusA family.</text>
</comment>
<keyword evidence="5" id="KW-0540">Nuclease</keyword>
<reference evidence="17" key="1">
    <citation type="journal article" date="2015" name="Nature">
        <title>Complex archaea that bridge the gap between prokaryotes and eukaryotes.</title>
        <authorList>
            <person name="Spang A."/>
            <person name="Saw J.H."/>
            <person name="Jorgensen S.L."/>
            <person name="Zaremba-Niedzwiedzka K."/>
            <person name="Martijn J."/>
            <person name="Lind A.E."/>
            <person name="van Eijk R."/>
            <person name="Schleper C."/>
            <person name="Guy L."/>
            <person name="Ettema T.J."/>
        </authorList>
    </citation>
    <scope>NUCLEOTIDE SEQUENCE</scope>
</reference>
<keyword evidence="8" id="KW-0227">DNA damage</keyword>
<keyword evidence="11" id="KW-0233">DNA recombination</keyword>
<keyword evidence="9" id="KW-0378">Hydrolase</keyword>
<evidence type="ECO:0000256" key="12">
    <source>
        <dbReference type="ARBA" id="ARBA00023204"/>
    </source>
</evidence>
<evidence type="ECO:0000256" key="9">
    <source>
        <dbReference type="ARBA" id="ARBA00022801"/>
    </source>
</evidence>